<feature type="domain" description="Retrovirus-related Pol polyprotein from transposon TNT 1-94-like beta-barrel" evidence="1">
    <location>
        <begin position="1"/>
        <end position="50"/>
    </location>
</feature>
<evidence type="ECO:0000313" key="3">
    <source>
        <dbReference type="Proteomes" id="UP001289374"/>
    </source>
</evidence>
<evidence type="ECO:0000313" key="2">
    <source>
        <dbReference type="EMBL" id="KAK4382378.1"/>
    </source>
</evidence>
<gene>
    <name evidence="2" type="ORF">Sango_2878100</name>
</gene>
<organism evidence="2 3">
    <name type="scientific">Sesamum angolense</name>
    <dbReference type="NCBI Taxonomy" id="2727404"/>
    <lineage>
        <taxon>Eukaryota</taxon>
        <taxon>Viridiplantae</taxon>
        <taxon>Streptophyta</taxon>
        <taxon>Embryophyta</taxon>
        <taxon>Tracheophyta</taxon>
        <taxon>Spermatophyta</taxon>
        <taxon>Magnoliopsida</taxon>
        <taxon>eudicotyledons</taxon>
        <taxon>Gunneridae</taxon>
        <taxon>Pentapetalae</taxon>
        <taxon>asterids</taxon>
        <taxon>lamiids</taxon>
        <taxon>Lamiales</taxon>
        <taxon>Pedaliaceae</taxon>
        <taxon>Sesamum</taxon>
    </lineage>
</organism>
<dbReference type="EMBL" id="JACGWL010000710">
    <property type="protein sequence ID" value="KAK4382378.1"/>
    <property type="molecule type" value="Genomic_DNA"/>
</dbReference>
<dbReference type="Pfam" id="PF22936">
    <property type="entry name" value="Pol_BBD"/>
    <property type="match status" value="1"/>
</dbReference>
<name>A0AAE1T560_9LAMI</name>
<dbReference type="InterPro" id="IPR054722">
    <property type="entry name" value="PolX-like_BBD"/>
</dbReference>
<protein>
    <recommendedName>
        <fullName evidence="1">Retrovirus-related Pol polyprotein from transposon TNT 1-94-like beta-barrel domain-containing protein</fullName>
    </recommendedName>
</protein>
<dbReference type="AlphaFoldDB" id="A0AAE1T560"/>
<keyword evidence="3" id="KW-1185">Reference proteome</keyword>
<dbReference type="Proteomes" id="UP001289374">
    <property type="component" value="Unassembled WGS sequence"/>
</dbReference>
<comment type="caution">
    <text evidence="2">The sequence shown here is derived from an EMBL/GenBank/DDBJ whole genome shotgun (WGS) entry which is preliminary data.</text>
</comment>
<sequence length="108" mass="12252">MANEKICDVYDYGDVCLIFENGFKLTLKNVRHVPDLAHNLISVLPSRKRGLKEMGEGVMKIMKGSLTVFKAERKRNLYTCSVKYECHTASVSKTTTSDLWHKRLGISS</sequence>
<reference evidence="2" key="1">
    <citation type="submission" date="2020-06" db="EMBL/GenBank/DDBJ databases">
        <authorList>
            <person name="Li T."/>
            <person name="Hu X."/>
            <person name="Zhang T."/>
            <person name="Song X."/>
            <person name="Zhang H."/>
            <person name="Dai N."/>
            <person name="Sheng W."/>
            <person name="Hou X."/>
            <person name="Wei L."/>
        </authorList>
    </citation>
    <scope>NUCLEOTIDE SEQUENCE</scope>
    <source>
        <strain evidence="2">K16</strain>
        <tissue evidence="2">Leaf</tissue>
    </source>
</reference>
<proteinExistence type="predicted"/>
<reference evidence="2" key="2">
    <citation type="journal article" date="2024" name="Plant">
        <title>Genomic evolution and insights into agronomic trait innovations of Sesamum species.</title>
        <authorList>
            <person name="Miao H."/>
            <person name="Wang L."/>
            <person name="Qu L."/>
            <person name="Liu H."/>
            <person name="Sun Y."/>
            <person name="Le M."/>
            <person name="Wang Q."/>
            <person name="Wei S."/>
            <person name="Zheng Y."/>
            <person name="Lin W."/>
            <person name="Duan Y."/>
            <person name="Cao H."/>
            <person name="Xiong S."/>
            <person name="Wang X."/>
            <person name="Wei L."/>
            <person name="Li C."/>
            <person name="Ma Q."/>
            <person name="Ju M."/>
            <person name="Zhao R."/>
            <person name="Li G."/>
            <person name="Mu C."/>
            <person name="Tian Q."/>
            <person name="Mei H."/>
            <person name="Zhang T."/>
            <person name="Gao T."/>
            <person name="Zhang H."/>
        </authorList>
    </citation>
    <scope>NUCLEOTIDE SEQUENCE</scope>
    <source>
        <strain evidence="2">K16</strain>
    </source>
</reference>
<evidence type="ECO:0000259" key="1">
    <source>
        <dbReference type="Pfam" id="PF22936"/>
    </source>
</evidence>
<accession>A0AAE1T560</accession>